<feature type="region of interest" description="Disordered" evidence="1">
    <location>
        <begin position="367"/>
        <end position="400"/>
    </location>
</feature>
<feature type="compositionally biased region" description="Polar residues" evidence="1">
    <location>
        <begin position="25"/>
        <end position="34"/>
    </location>
</feature>
<dbReference type="RefSeq" id="XP_005646286.1">
    <property type="nucleotide sequence ID" value="XM_005646229.1"/>
</dbReference>
<dbReference type="OrthoDB" id="10448027at2759"/>
<feature type="compositionally biased region" description="Low complexity" evidence="1">
    <location>
        <begin position="327"/>
        <end position="339"/>
    </location>
</feature>
<dbReference type="EMBL" id="AGSI01000011">
    <property type="protein sequence ID" value="EIE21742.1"/>
    <property type="molecule type" value="Genomic_DNA"/>
</dbReference>
<comment type="caution">
    <text evidence="2">The sequence shown here is derived from an EMBL/GenBank/DDBJ whole genome shotgun (WGS) entry which is preliminary data.</text>
</comment>
<dbReference type="Proteomes" id="UP000007264">
    <property type="component" value="Unassembled WGS sequence"/>
</dbReference>
<sequence>MKDDKGDQPSEFPRTGLQPGIDQTEAGTGKSSPLHNDARSGIAGSKLDAGVGEAGRTQLMPEDPIKHSSTYDASKYPIAQPRATEHKQQDVIAPSPHATTNLGGVNTPKDAGYAPLHESIASGATSVTGSVGSYASQGKGIPSTKPATTDIGLTPAISKIDAKPDTSKIGSATKGHVESEPLLKHKADDNKAAHGTGMGLPNFAQDTGFNSTKPFSTNTSSAPDVSKITAKFDASSTGFSTGAQSDAAGSLHHKAQENKAAHGSGMGLPNSAQDTLSKGGKDDASSFSFDNKLDKKTGGSILDSARDHSDSSSKRSDYTSALDKITDSTADSGTATSESKGVTATAAEYISSGAQAVAQKAKEVRESVDSGTATKDAKANVQGASDKTKAAGQSVVDSAAQGTKTVGDAVKPYTDAAADQAKAAVDAVQEKSGIAGRNDMTVLQKAQAVVQTAAAATAEKASQAYQVVAQKVHETGLPQAAAGHAATARDTAAGTAATARDRAAEHAAAAKEVAAAKYSDLSAEAQRQQEAGKAALEQGKMHVQEAGRAAQQKAAELAQNVREASVEDVNRSWLGRTAGGIVLVALASYALGVPFRYGLAAALFALAAVLFADWDRSRSVGGRSSPLMHTRIVEPKTVEVRPEMLVTPTEFGIVKAHAGRIEEHPLTGARFVKEE</sequence>
<feature type="region of interest" description="Disordered" evidence="1">
    <location>
        <begin position="189"/>
        <end position="223"/>
    </location>
</feature>
<name>I0YTM3_COCSC</name>
<feature type="compositionally biased region" description="Basic and acidic residues" evidence="1">
    <location>
        <begin position="304"/>
        <end position="317"/>
    </location>
</feature>
<reference evidence="2 3" key="1">
    <citation type="journal article" date="2012" name="Genome Biol.">
        <title>The genome of the polar eukaryotic microalga coccomyxa subellipsoidea reveals traits of cold adaptation.</title>
        <authorList>
            <person name="Blanc G."/>
            <person name="Agarkova I."/>
            <person name="Grimwood J."/>
            <person name="Kuo A."/>
            <person name="Brueggeman A."/>
            <person name="Dunigan D."/>
            <person name="Gurnon J."/>
            <person name="Ladunga I."/>
            <person name="Lindquist E."/>
            <person name="Lucas S."/>
            <person name="Pangilinan J."/>
            <person name="Proschold T."/>
            <person name="Salamov A."/>
            <person name="Schmutz J."/>
            <person name="Weeks D."/>
            <person name="Yamada T."/>
            <person name="Claverie J.M."/>
            <person name="Grigoriev I."/>
            <person name="Van Etten J."/>
            <person name="Lomsadze A."/>
            <person name="Borodovsky M."/>
        </authorList>
    </citation>
    <scope>NUCLEOTIDE SEQUENCE [LARGE SCALE GENOMIC DNA]</scope>
    <source>
        <strain evidence="2 3">C-169</strain>
    </source>
</reference>
<dbReference type="GeneID" id="17039726"/>
<dbReference type="KEGG" id="csl:COCSUDRAFT_56195"/>
<feature type="region of interest" description="Disordered" evidence="1">
    <location>
        <begin position="1"/>
        <end position="107"/>
    </location>
</feature>
<gene>
    <name evidence="2" type="ORF">COCSUDRAFT_56195</name>
</gene>
<evidence type="ECO:0000313" key="3">
    <source>
        <dbReference type="Proteomes" id="UP000007264"/>
    </source>
</evidence>
<feature type="region of interest" description="Disordered" evidence="1">
    <location>
        <begin position="239"/>
        <end position="341"/>
    </location>
</feature>
<evidence type="ECO:0000313" key="2">
    <source>
        <dbReference type="EMBL" id="EIE21742.1"/>
    </source>
</evidence>
<accession>I0YTM3</accession>
<evidence type="ECO:0000256" key="1">
    <source>
        <dbReference type="SAM" id="MobiDB-lite"/>
    </source>
</evidence>
<feature type="compositionally biased region" description="Polar residues" evidence="1">
    <location>
        <begin position="204"/>
        <end position="223"/>
    </location>
</feature>
<keyword evidence="3" id="KW-1185">Reference proteome</keyword>
<dbReference type="AlphaFoldDB" id="I0YTM3"/>
<proteinExistence type="predicted"/>
<protein>
    <submittedName>
        <fullName evidence="2">Uncharacterized protein</fullName>
    </submittedName>
</protein>
<organism evidence="2 3">
    <name type="scientific">Coccomyxa subellipsoidea (strain C-169)</name>
    <name type="common">Green microalga</name>
    <dbReference type="NCBI Taxonomy" id="574566"/>
    <lineage>
        <taxon>Eukaryota</taxon>
        <taxon>Viridiplantae</taxon>
        <taxon>Chlorophyta</taxon>
        <taxon>core chlorophytes</taxon>
        <taxon>Trebouxiophyceae</taxon>
        <taxon>Trebouxiophyceae incertae sedis</taxon>
        <taxon>Coccomyxaceae</taxon>
        <taxon>Coccomyxa</taxon>
        <taxon>Coccomyxa subellipsoidea</taxon>
    </lineage>
</organism>